<dbReference type="PANTHER" id="PTHR17985:SF8">
    <property type="entry name" value="TRANSPORT AND GOLGI ORGANIZATION PROTEIN 2 HOMOLOG"/>
    <property type="match status" value="1"/>
</dbReference>
<comment type="caution">
    <text evidence="1">The sequence shown here is derived from an EMBL/GenBank/DDBJ whole genome shotgun (WGS) entry which is preliminary data.</text>
</comment>
<dbReference type="EMBL" id="SHBP01000009">
    <property type="protein sequence ID" value="RZO19632.1"/>
    <property type="molecule type" value="Genomic_DNA"/>
</dbReference>
<organism evidence="1 2">
    <name type="scientific">SAR92 clade bacterium</name>
    <dbReference type="NCBI Taxonomy" id="2315479"/>
    <lineage>
        <taxon>Bacteria</taxon>
        <taxon>Pseudomonadati</taxon>
        <taxon>Pseudomonadota</taxon>
        <taxon>Gammaproteobacteria</taxon>
        <taxon>Cellvibrionales</taxon>
        <taxon>Porticoccaceae</taxon>
        <taxon>SAR92 clade</taxon>
    </lineage>
</organism>
<dbReference type="Pfam" id="PF05742">
    <property type="entry name" value="TANGO2"/>
    <property type="match status" value="1"/>
</dbReference>
<name>A0A520MEH7_9GAMM</name>
<evidence type="ECO:0000313" key="2">
    <source>
        <dbReference type="Proteomes" id="UP000315889"/>
    </source>
</evidence>
<dbReference type="Proteomes" id="UP000315889">
    <property type="component" value="Unassembled WGS sequence"/>
</dbReference>
<dbReference type="AlphaFoldDB" id="A0A520MEH7"/>
<protein>
    <submittedName>
        <fullName evidence="1">NRDE family protein</fullName>
    </submittedName>
</protein>
<accession>A0A520MEH7</accession>
<evidence type="ECO:0000313" key="1">
    <source>
        <dbReference type="EMBL" id="RZO19632.1"/>
    </source>
</evidence>
<proteinExistence type="predicted"/>
<dbReference type="PANTHER" id="PTHR17985">
    <property type="entry name" value="SER/THR-RICH PROTEIN T10 IN DGCR REGION"/>
    <property type="match status" value="1"/>
</dbReference>
<gene>
    <name evidence="1" type="ORF">EVB03_06915</name>
</gene>
<dbReference type="InterPro" id="IPR008551">
    <property type="entry name" value="TANGO2"/>
</dbReference>
<reference evidence="1 2" key="1">
    <citation type="submission" date="2019-02" db="EMBL/GenBank/DDBJ databases">
        <title>Prokaryotic population dynamics and viral predation in marine succession experiment using metagenomics: the confinement effect.</title>
        <authorList>
            <person name="Haro-Moreno J.M."/>
            <person name="Rodriguez-Valera F."/>
            <person name="Lopez-Perez M."/>
        </authorList>
    </citation>
    <scope>NUCLEOTIDE SEQUENCE [LARGE SCALE GENOMIC DNA]</scope>
    <source>
        <strain evidence="1">MED-G170</strain>
    </source>
</reference>
<sequence length="260" mass="29026">MCLLAVAFRMHSDAPLIVISNRDEFYERPTLPMHWWTDEAILAGRDQQAKGTWLGISKNGRFAAVTNFRNIRRDAMPQTKSRSRGELVTGFLSSTRDVHQWASSLNSSLSDYDGFNLMIFDGITLLYVNNQGDPVQVLEPGVYALSNHRLDSPWPKVDYAREQLERVLSADTINQATLPTLLNTLALEKTYAPHLLPDTGITVEWETLLSSPFIISEGYGTRAATAIIISPEGKVSAAEQGFENGEKLGFNQFDYQILGN</sequence>